<keyword evidence="4" id="KW-0963">Cytoplasm</keyword>
<dbReference type="Gene3D" id="3.30.70.240">
    <property type="match status" value="1"/>
</dbReference>
<evidence type="ECO:0000256" key="6">
    <source>
        <dbReference type="ARBA" id="ARBA00023242"/>
    </source>
</evidence>
<dbReference type="InterPro" id="IPR002140">
    <property type="entry name" value="Sdo1/SBDS"/>
</dbReference>
<name>A0ABP1G0G0_9CHLO</name>
<feature type="domain" description="Ribosome maturation protein SDO1/SBDS central" evidence="11">
    <location>
        <begin position="111"/>
        <end position="172"/>
    </location>
</feature>
<feature type="compositionally biased region" description="Low complexity" evidence="8">
    <location>
        <begin position="260"/>
        <end position="269"/>
    </location>
</feature>
<dbReference type="Pfam" id="PF01172">
    <property type="entry name" value="SBDS_N"/>
    <property type="match status" value="1"/>
</dbReference>
<feature type="domain" description="Ribosome maturation protein SDO1/SBDS C-terminal" evidence="12">
    <location>
        <begin position="174"/>
        <end position="244"/>
    </location>
</feature>
<dbReference type="InterPro" id="IPR019783">
    <property type="entry name" value="SDO1/SBDS_N"/>
</dbReference>
<dbReference type="PANTHER" id="PTHR10927">
    <property type="entry name" value="RIBOSOME MATURATION PROTEIN SBDS"/>
    <property type="match status" value="1"/>
</dbReference>
<evidence type="ECO:0000256" key="1">
    <source>
        <dbReference type="ARBA" id="ARBA00004123"/>
    </source>
</evidence>
<dbReference type="InterPro" id="IPR037188">
    <property type="entry name" value="Sdo1/SBDS_central_sf"/>
</dbReference>
<evidence type="ECO:0000259" key="9">
    <source>
        <dbReference type="Pfam" id="PF01172"/>
    </source>
</evidence>
<sequence length="384" mass="42468">MSQSVKQPVGQKRLTNIAVVRYKKKGKRFEIACYKNKVVNWRNGVEKDLDEVLQTTTVFTNVSKAAVAKHEDLVDVFGTDDEEKVCLRILAEGDLQISEKERDVELSSLFKDVASIIAEKCINPKTQRPYTITMIERALRDCHFSVDPKRSAKQQALQAVQPLKEQLPIERARMRLKIQVPSSSREELISLLETKQATIESQDLGFNNNQVTVMCLVEPGAFREMHSFVQKSCEGSGRLEVISLAATEEVHAVFAHDSLPSHPHSAAQAPAPPTTDGDSAVTSRMAAQQETHHELAGHTVRPTAEQSIAVIYPKGPIEGLPDAHASRRERFAELDSLQPGWQVELRSRGSGGAVDAVFYSPTGEPVGAFANARRQALQASKQQQ</sequence>
<organism evidence="13 14">
    <name type="scientific">Coccomyxa viridis</name>
    <dbReference type="NCBI Taxonomy" id="1274662"/>
    <lineage>
        <taxon>Eukaryota</taxon>
        <taxon>Viridiplantae</taxon>
        <taxon>Chlorophyta</taxon>
        <taxon>core chlorophytes</taxon>
        <taxon>Trebouxiophyceae</taxon>
        <taxon>Trebouxiophyceae incertae sedis</taxon>
        <taxon>Coccomyxaceae</taxon>
        <taxon>Coccomyxa</taxon>
    </lineage>
</organism>
<evidence type="ECO:0000313" key="13">
    <source>
        <dbReference type="EMBL" id="CAL5225624.1"/>
    </source>
</evidence>
<evidence type="ECO:0000256" key="2">
    <source>
        <dbReference type="ARBA" id="ARBA00004496"/>
    </source>
</evidence>
<dbReference type="Gene3D" id="1.10.10.900">
    <property type="entry name" value="SBDS protein C-terminal domain, subdomain 1"/>
    <property type="match status" value="1"/>
</dbReference>
<accession>A0ABP1G0G0</accession>
<feature type="compositionally biased region" description="Polar residues" evidence="8">
    <location>
        <begin position="276"/>
        <end position="289"/>
    </location>
</feature>
<dbReference type="SUPFAM" id="SSF109728">
    <property type="entry name" value="Hypothetical protein AF0491, middle domain"/>
    <property type="match status" value="1"/>
</dbReference>
<comment type="caution">
    <text evidence="13">The sequence shown here is derived from an EMBL/GenBank/DDBJ whole genome shotgun (WGS) entry which is preliminary data.</text>
</comment>
<dbReference type="PANTHER" id="PTHR10927:SF1">
    <property type="entry name" value="RIBOSOME MATURATION PROTEIN SBDS"/>
    <property type="match status" value="1"/>
</dbReference>
<gene>
    <name evidence="13" type="primary">g8479</name>
    <name evidence="13" type="ORF">VP750_LOCUS7283</name>
</gene>
<dbReference type="Pfam" id="PF09377">
    <property type="entry name" value="SBDS_domain_II"/>
    <property type="match status" value="1"/>
</dbReference>
<dbReference type="Gene3D" id="3.30.1250.10">
    <property type="entry name" value="Ribosome maturation protein SBDS, N-terminal domain"/>
    <property type="match status" value="1"/>
</dbReference>
<evidence type="ECO:0000259" key="11">
    <source>
        <dbReference type="Pfam" id="PF09377"/>
    </source>
</evidence>
<evidence type="ECO:0000256" key="3">
    <source>
        <dbReference type="ARBA" id="ARBA00007433"/>
    </source>
</evidence>
<dbReference type="InterPro" id="IPR039100">
    <property type="entry name" value="Sdo1/SBDS-like"/>
</dbReference>
<feature type="domain" description="Ribosome maturation protein SDO1/SBDS N-terminal" evidence="9">
    <location>
        <begin position="16"/>
        <end position="102"/>
    </location>
</feature>
<evidence type="ECO:0000259" key="12">
    <source>
        <dbReference type="Pfam" id="PF20268"/>
    </source>
</evidence>
<evidence type="ECO:0000256" key="7">
    <source>
        <dbReference type="ARBA" id="ARBA00049708"/>
    </source>
</evidence>
<dbReference type="EMBL" id="CAXHTA020000012">
    <property type="protein sequence ID" value="CAL5225624.1"/>
    <property type="molecule type" value="Genomic_DNA"/>
</dbReference>
<dbReference type="InterPro" id="IPR036786">
    <property type="entry name" value="Ribosome_mat_SBDS_N_sf"/>
</dbReference>
<comment type="subcellular location">
    <subcellularLocation>
        <location evidence="2">Cytoplasm</location>
    </subcellularLocation>
    <subcellularLocation>
        <location evidence="1">Nucleus</location>
    </subcellularLocation>
</comment>
<evidence type="ECO:0000256" key="8">
    <source>
        <dbReference type="SAM" id="MobiDB-lite"/>
    </source>
</evidence>
<dbReference type="Proteomes" id="UP001497392">
    <property type="component" value="Unassembled WGS sequence"/>
</dbReference>
<protein>
    <submittedName>
        <fullName evidence="13">G8479 protein</fullName>
    </submittedName>
</protein>
<feature type="region of interest" description="Disordered" evidence="8">
    <location>
        <begin position="259"/>
        <end position="294"/>
    </location>
</feature>
<keyword evidence="6" id="KW-0539">Nucleus</keyword>
<feature type="domain" description="MBD" evidence="10">
    <location>
        <begin position="336"/>
        <end position="364"/>
    </location>
</feature>
<keyword evidence="5" id="KW-0690">Ribosome biogenesis</keyword>
<evidence type="ECO:0000256" key="4">
    <source>
        <dbReference type="ARBA" id="ARBA00022490"/>
    </source>
</evidence>
<evidence type="ECO:0000256" key="5">
    <source>
        <dbReference type="ARBA" id="ARBA00022517"/>
    </source>
</evidence>
<dbReference type="InterPro" id="IPR018978">
    <property type="entry name" value="SDO1/SBDS_central"/>
</dbReference>
<dbReference type="NCBIfam" id="TIGR00291">
    <property type="entry name" value="RNA_SBDS"/>
    <property type="match status" value="1"/>
</dbReference>
<comment type="similarity">
    <text evidence="3">Belongs to the SDO1/SBDS family.</text>
</comment>
<proteinExistence type="inferred from homology"/>
<reference evidence="13 14" key="1">
    <citation type="submission" date="2024-06" db="EMBL/GenBank/DDBJ databases">
        <authorList>
            <person name="Kraege A."/>
            <person name="Thomma B."/>
        </authorList>
    </citation>
    <scope>NUCLEOTIDE SEQUENCE [LARGE SCALE GENOMIC DNA]</scope>
</reference>
<dbReference type="InterPro" id="IPR046928">
    <property type="entry name" value="SDO1/SBDS_C"/>
</dbReference>
<dbReference type="Pfam" id="PF20268">
    <property type="entry name" value="SBDS_C"/>
    <property type="match status" value="1"/>
</dbReference>
<dbReference type="SUPFAM" id="SSF89895">
    <property type="entry name" value="FYSH domain"/>
    <property type="match status" value="1"/>
</dbReference>
<dbReference type="InterPro" id="IPR001739">
    <property type="entry name" value="Methyl_CpG_DNA-bd"/>
</dbReference>
<keyword evidence="14" id="KW-1185">Reference proteome</keyword>
<dbReference type="Pfam" id="PF01429">
    <property type="entry name" value="MBD"/>
    <property type="match status" value="1"/>
</dbReference>
<comment type="subunit">
    <text evidence="7">Associates with the 60S ribosomal subunit.</text>
</comment>
<evidence type="ECO:0000313" key="14">
    <source>
        <dbReference type="Proteomes" id="UP001497392"/>
    </source>
</evidence>
<evidence type="ECO:0000259" key="10">
    <source>
        <dbReference type="Pfam" id="PF01429"/>
    </source>
</evidence>